<gene>
    <name evidence="1" type="ORF">BIGN1055_LOCUS1203</name>
</gene>
<accession>A0A7S2KNU2</accession>
<name>A0A7S2KNU2_BIGNA</name>
<sequence length="310" mass="35146">MIYGLRVSIVAAATDESAEFPGWTVDAGIQKTSTKDDIRRNRSPKKKFLRISSTIVCKEGLEMVKPDAKIPMYTVIHNVMDLREIQGDVPKYGDGKISESELSSSATLIEASSLGEGDVFCENLRIWNLGSNVWQKNNSHLTFLAQNGVNQLVQFLQVGINENEDEKNQKTFRTRAALETEQFGTELLLLLHKRNGDATRSGGSIEEDKDMIPFKNTGDTQTPMTNFGQLVFSALINDLSVDERLHRSDLPEWSLNFPGSLEENHLMIKTITPFPAPIRRHYHMVNPHAGPFHYFHTQRKNYSYLRNHEP</sequence>
<protein>
    <submittedName>
        <fullName evidence="1">Uncharacterized protein</fullName>
    </submittedName>
</protein>
<reference evidence="1" key="1">
    <citation type="submission" date="2021-01" db="EMBL/GenBank/DDBJ databases">
        <authorList>
            <person name="Corre E."/>
            <person name="Pelletier E."/>
            <person name="Niang G."/>
            <person name="Scheremetjew M."/>
            <person name="Finn R."/>
            <person name="Kale V."/>
            <person name="Holt S."/>
            <person name="Cochrane G."/>
            <person name="Meng A."/>
            <person name="Brown T."/>
            <person name="Cohen L."/>
        </authorList>
    </citation>
    <scope>NUCLEOTIDE SEQUENCE</scope>
    <source>
        <strain evidence="1">CCMP1258.1</strain>
    </source>
</reference>
<organism evidence="1">
    <name type="scientific">Bigelowiella natans</name>
    <name type="common">Pedinomonas minutissima</name>
    <name type="synonym">Chlorarachnion sp. (strain CCMP621)</name>
    <dbReference type="NCBI Taxonomy" id="227086"/>
    <lineage>
        <taxon>Eukaryota</taxon>
        <taxon>Sar</taxon>
        <taxon>Rhizaria</taxon>
        <taxon>Cercozoa</taxon>
        <taxon>Chlorarachniophyceae</taxon>
        <taxon>Bigelowiella</taxon>
    </lineage>
</organism>
<proteinExistence type="predicted"/>
<dbReference type="EMBL" id="HBHA01001883">
    <property type="protein sequence ID" value="CAD9581079.1"/>
    <property type="molecule type" value="Transcribed_RNA"/>
</dbReference>
<evidence type="ECO:0000313" key="1">
    <source>
        <dbReference type="EMBL" id="CAD9581079.1"/>
    </source>
</evidence>
<dbReference type="AlphaFoldDB" id="A0A7S2KNU2"/>